<evidence type="ECO:0000259" key="3">
    <source>
        <dbReference type="PROSITE" id="PS50887"/>
    </source>
</evidence>
<evidence type="ECO:0000313" key="5">
    <source>
        <dbReference type="Proteomes" id="UP000009336"/>
    </source>
</evidence>
<organism evidence="4 5">
    <name type="scientific">Providencia burhodogranariea DSM 19968</name>
    <dbReference type="NCBI Taxonomy" id="1141662"/>
    <lineage>
        <taxon>Bacteria</taxon>
        <taxon>Pseudomonadati</taxon>
        <taxon>Pseudomonadota</taxon>
        <taxon>Gammaproteobacteria</taxon>
        <taxon>Enterobacterales</taxon>
        <taxon>Morganellaceae</taxon>
        <taxon>Providencia</taxon>
    </lineage>
</organism>
<keyword evidence="5" id="KW-1185">Reference proteome</keyword>
<dbReference type="Pfam" id="PF00990">
    <property type="entry name" value="GGDEF"/>
    <property type="match status" value="1"/>
</dbReference>
<sequence>MSIASSVLICLFTIVQFYLFVEQRKTIYTKNLENISFLAVPILSEAIESNNDKKINSLLDDLVNITEIEKLEFIDNKNNKNNVKYSLYLHNYTEWYSKIIDIQILKRTPIYSSPVEGKKQVIGYITLYTNTMHAYQLFWIRFISLFLSYTILSAILIFCLSWQLKKRIIAPLKSLTYQLKGVPQNDDKFHQLTLSFEDEHDELSMLVRSYNDNQRALQKAKKSISQLSTHDPISLLPNMTLFQPVFEQYLLSSYGSSTGLIIIVVETLQETIGVLNAEQQQILIRKLVTRMKSGIEQTDLLGQIAPDRFIVLLRETDNPYQVMRIAQNLMSVVTDVVSVQEMTLRSIARIGISYQKNNVETVTESQIFAEDMIAQATSAINMAMREGKNQIVFFEPSLTDKAKERLVQEAQIVKALENGEFSLYLQPQVDIRTNKLSGAEALVRWTTDNGNINSPADFIPLAEEMGGIVPLGDWVLMQSLKVLSNWRILGIDIPISLNVSGVQLSHDGFIASIKEKLIEFEIPGNKLHIEITETACISNIIRTAEQLKELRELGVKIALDDFGIGYAGLNYLNNLPVDIIKIDKSLLDQIHDDNSLVRVIGLIGTALSIDIIAEGVDSKEKCDWLLANGIHYIQGYWISPALPVGDFNRKYQ</sequence>
<dbReference type="PROSITE" id="PS50887">
    <property type="entry name" value="GGDEF"/>
    <property type="match status" value="1"/>
</dbReference>
<dbReference type="GO" id="GO:0071111">
    <property type="term" value="F:cyclic-guanylate-specific phosphodiesterase activity"/>
    <property type="evidence" value="ECO:0007669"/>
    <property type="project" value="InterPro"/>
</dbReference>
<dbReference type="Pfam" id="PF00563">
    <property type="entry name" value="EAL"/>
    <property type="match status" value="1"/>
</dbReference>
<dbReference type="Gene3D" id="3.30.70.270">
    <property type="match status" value="1"/>
</dbReference>
<dbReference type="eggNOG" id="COG5001">
    <property type="taxonomic scope" value="Bacteria"/>
</dbReference>
<dbReference type="RefSeq" id="WP_008913031.1">
    <property type="nucleotide sequence ID" value="NZ_KB233224.1"/>
</dbReference>
<feature type="transmembrane region" description="Helical" evidence="1">
    <location>
        <begin position="6"/>
        <end position="21"/>
    </location>
</feature>
<feature type="domain" description="GGDEF" evidence="3">
    <location>
        <begin position="256"/>
        <end position="396"/>
    </location>
</feature>
<dbReference type="PANTHER" id="PTHR33121:SF77">
    <property type="entry name" value="CYCLIC DI-GMP PHOSPHODIESTERASE PDEK-RELATED"/>
    <property type="match status" value="1"/>
</dbReference>
<dbReference type="SUPFAM" id="SSF55073">
    <property type="entry name" value="Nucleotide cyclase"/>
    <property type="match status" value="1"/>
</dbReference>
<dbReference type="PATRIC" id="fig|1141662.3.peg.3091"/>
<protein>
    <submittedName>
        <fullName evidence="4">Diguanylate cyclase/phosphodiesterase</fullName>
    </submittedName>
</protein>
<dbReference type="InterPro" id="IPR001633">
    <property type="entry name" value="EAL_dom"/>
</dbReference>
<dbReference type="SMART" id="SM00052">
    <property type="entry name" value="EAL"/>
    <property type="match status" value="1"/>
</dbReference>
<dbReference type="InterPro" id="IPR043128">
    <property type="entry name" value="Rev_trsase/Diguanyl_cyclase"/>
</dbReference>
<name>K8WM41_9GAMM</name>
<dbReference type="PANTHER" id="PTHR33121">
    <property type="entry name" value="CYCLIC DI-GMP PHOSPHODIESTERASE PDEF"/>
    <property type="match status" value="1"/>
</dbReference>
<dbReference type="SMART" id="SM00267">
    <property type="entry name" value="GGDEF"/>
    <property type="match status" value="1"/>
</dbReference>
<feature type="transmembrane region" description="Helical" evidence="1">
    <location>
        <begin position="142"/>
        <end position="164"/>
    </location>
</feature>
<keyword evidence="1" id="KW-1133">Transmembrane helix</keyword>
<dbReference type="Gene3D" id="6.10.340.10">
    <property type="match status" value="1"/>
</dbReference>
<dbReference type="InterPro" id="IPR000160">
    <property type="entry name" value="GGDEF_dom"/>
</dbReference>
<keyword evidence="1" id="KW-0472">Membrane</keyword>
<evidence type="ECO:0000259" key="2">
    <source>
        <dbReference type="PROSITE" id="PS50883"/>
    </source>
</evidence>
<evidence type="ECO:0000313" key="4">
    <source>
        <dbReference type="EMBL" id="EKT57230.1"/>
    </source>
</evidence>
<accession>K8WM41</accession>
<dbReference type="STRING" id="1141662.OOA_15230"/>
<dbReference type="EMBL" id="AKKL01000040">
    <property type="protein sequence ID" value="EKT57230.1"/>
    <property type="molecule type" value="Genomic_DNA"/>
</dbReference>
<comment type="caution">
    <text evidence="4">The sequence shown here is derived from an EMBL/GenBank/DDBJ whole genome shotgun (WGS) entry which is preliminary data.</text>
</comment>
<proteinExistence type="predicted"/>
<dbReference type="SUPFAM" id="SSF141868">
    <property type="entry name" value="EAL domain-like"/>
    <property type="match status" value="1"/>
</dbReference>
<dbReference type="PROSITE" id="PS50883">
    <property type="entry name" value="EAL"/>
    <property type="match status" value="1"/>
</dbReference>
<dbReference type="Proteomes" id="UP000009336">
    <property type="component" value="Unassembled WGS sequence"/>
</dbReference>
<dbReference type="InterPro" id="IPR035919">
    <property type="entry name" value="EAL_sf"/>
</dbReference>
<keyword evidence="1" id="KW-0812">Transmembrane</keyword>
<dbReference type="AlphaFoldDB" id="K8WM41"/>
<evidence type="ECO:0000256" key="1">
    <source>
        <dbReference type="SAM" id="Phobius"/>
    </source>
</evidence>
<dbReference type="CDD" id="cd01948">
    <property type="entry name" value="EAL"/>
    <property type="match status" value="1"/>
</dbReference>
<dbReference type="InterPro" id="IPR029787">
    <property type="entry name" value="Nucleotide_cyclase"/>
</dbReference>
<dbReference type="OrthoDB" id="9804951at2"/>
<dbReference type="InterPro" id="IPR050706">
    <property type="entry name" value="Cyclic-di-GMP_PDE-like"/>
</dbReference>
<gene>
    <name evidence="4" type="ORF">OOA_15230</name>
</gene>
<feature type="domain" description="EAL" evidence="2">
    <location>
        <begin position="405"/>
        <end position="652"/>
    </location>
</feature>
<dbReference type="Gene3D" id="3.20.20.450">
    <property type="entry name" value="EAL domain"/>
    <property type="match status" value="1"/>
</dbReference>
<reference evidence="4 5" key="1">
    <citation type="journal article" date="2012" name="BMC Genomics">
        <title>Comparative genomics of bacteria in the genus Providencia isolated from wild Drosophila melanogaster.</title>
        <authorList>
            <person name="Galac M.R."/>
            <person name="Lazzaro B.P."/>
        </authorList>
    </citation>
    <scope>NUCLEOTIDE SEQUENCE [LARGE SCALE GENOMIC DNA]</scope>
    <source>
        <strain evidence="4 5">DSM 19968</strain>
    </source>
</reference>
<dbReference type="HOGENOM" id="CLU_000445_70_46_6"/>